<evidence type="ECO:0000313" key="2">
    <source>
        <dbReference type="Proteomes" id="UP000663859"/>
    </source>
</evidence>
<dbReference type="Proteomes" id="UP000663859">
    <property type="component" value="Unassembled WGS sequence"/>
</dbReference>
<dbReference type="EMBL" id="CAJNOB010000009">
    <property type="protein sequence ID" value="CAF0694735.1"/>
    <property type="molecule type" value="Genomic_DNA"/>
</dbReference>
<protein>
    <submittedName>
        <fullName evidence="1">Uncharacterized protein</fullName>
    </submittedName>
</protein>
<dbReference type="AlphaFoldDB" id="A0A8J2BRT0"/>
<evidence type="ECO:0000313" key="1">
    <source>
        <dbReference type="EMBL" id="CAF0694735.1"/>
    </source>
</evidence>
<organism evidence="1 2">
    <name type="scientific">Candidatus Methylacidithermus pantelleriae</name>
    <dbReference type="NCBI Taxonomy" id="2744239"/>
    <lineage>
        <taxon>Bacteria</taxon>
        <taxon>Pseudomonadati</taxon>
        <taxon>Verrucomicrobiota</taxon>
        <taxon>Methylacidiphilae</taxon>
        <taxon>Methylacidiphilales</taxon>
        <taxon>Methylacidiphilaceae</taxon>
        <taxon>Candidatus Methylacidithermus</taxon>
    </lineage>
</organism>
<gene>
    <name evidence="1" type="ORF">MPNT_170050</name>
</gene>
<name>A0A8J2BRT0_9BACT</name>
<keyword evidence="2" id="KW-1185">Reference proteome</keyword>
<comment type="caution">
    <text evidence="1">The sequence shown here is derived from an EMBL/GenBank/DDBJ whole genome shotgun (WGS) entry which is preliminary data.</text>
</comment>
<proteinExistence type="predicted"/>
<sequence>MRCRGLRHFCCRAWSGSEPFGGFDCAVHNLNLLKLYRARVRFRRTAPTSEMSPQRVQEREWAFLRSGVTPHVAASSAP</sequence>
<reference evidence="1" key="1">
    <citation type="submission" date="2021-02" db="EMBL/GenBank/DDBJ databases">
        <authorList>
            <person name="Cremers G."/>
            <person name="Picone N."/>
        </authorList>
    </citation>
    <scope>NUCLEOTIDE SEQUENCE</scope>
    <source>
        <strain evidence="1">PQ17</strain>
    </source>
</reference>
<accession>A0A8J2BRT0</accession>